<keyword evidence="2 5" id="KW-0732">Signal</keyword>
<evidence type="ECO:0000256" key="5">
    <source>
        <dbReference type="SAM" id="SignalP"/>
    </source>
</evidence>
<dbReference type="GO" id="GO:0006680">
    <property type="term" value="P:glucosylceramide catabolic process"/>
    <property type="evidence" value="ECO:0007669"/>
    <property type="project" value="TreeGrafter"/>
</dbReference>
<evidence type="ECO:0000259" key="6">
    <source>
        <dbReference type="Pfam" id="PF02055"/>
    </source>
</evidence>
<dbReference type="InterPro" id="IPR017853">
    <property type="entry name" value="GH"/>
</dbReference>
<dbReference type="EMBL" id="JH711585">
    <property type="protein sequence ID" value="EIW76840.1"/>
    <property type="molecule type" value="Genomic_DNA"/>
</dbReference>
<keyword evidence="4" id="KW-0326">Glycosidase</keyword>
<dbReference type="GO" id="GO:0004348">
    <property type="term" value="F:glucosylceramidase activity"/>
    <property type="evidence" value="ECO:0007669"/>
    <property type="project" value="InterPro"/>
</dbReference>
<keyword evidence="8" id="KW-1185">Reference proteome</keyword>
<evidence type="ECO:0000313" key="8">
    <source>
        <dbReference type="Proteomes" id="UP000053558"/>
    </source>
</evidence>
<dbReference type="RefSeq" id="XP_007773164.1">
    <property type="nucleotide sequence ID" value="XM_007774974.1"/>
</dbReference>
<evidence type="ECO:0000313" key="7">
    <source>
        <dbReference type="EMBL" id="EIW76840.1"/>
    </source>
</evidence>
<dbReference type="Pfam" id="PF02055">
    <property type="entry name" value="Glyco_hydro_30"/>
    <property type="match status" value="1"/>
</dbReference>
<feature type="signal peptide" evidence="5">
    <location>
        <begin position="1"/>
        <end position="18"/>
    </location>
</feature>
<name>A0A5M3MD97_CONPW</name>
<feature type="chain" id="PRO_5024439486" evidence="5">
    <location>
        <begin position="19"/>
        <end position="281"/>
    </location>
</feature>
<dbReference type="KEGG" id="cput:CONPUDRAFT_157994"/>
<evidence type="ECO:0000256" key="2">
    <source>
        <dbReference type="ARBA" id="ARBA00022729"/>
    </source>
</evidence>
<dbReference type="OrthoDB" id="2160638at2759"/>
<dbReference type="GeneID" id="19203852"/>
<proteinExistence type="inferred from homology"/>
<feature type="domain" description="Glycosyl hydrolase family 30 TIM-barrel" evidence="6">
    <location>
        <begin position="68"/>
        <end position="256"/>
    </location>
</feature>
<dbReference type="InterPro" id="IPR001139">
    <property type="entry name" value="Glyco_hydro_30"/>
</dbReference>
<comment type="similarity">
    <text evidence="1 4">Belongs to the glycosyl hydrolase 30 family.</text>
</comment>
<dbReference type="Proteomes" id="UP000053558">
    <property type="component" value="Unassembled WGS sequence"/>
</dbReference>
<evidence type="ECO:0000256" key="1">
    <source>
        <dbReference type="ARBA" id="ARBA00005382"/>
    </source>
</evidence>
<dbReference type="InterPro" id="IPR033453">
    <property type="entry name" value="Glyco_hydro_30_TIM-barrel"/>
</dbReference>
<gene>
    <name evidence="7" type="ORF">CONPUDRAFT_157994</name>
</gene>
<dbReference type="PANTHER" id="PTHR11069:SF23">
    <property type="entry name" value="LYSOSOMAL ACID GLUCOSYLCERAMIDASE"/>
    <property type="match status" value="1"/>
</dbReference>
<comment type="caution">
    <text evidence="7">The sequence shown here is derived from an EMBL/GenBank/DDBJ whole genome shotgun (WGS) entry which is preliminary data.</text>
</comment>
<sequence>MRHSFVVVAFALVHGAAAQQIQDVWQTTWDRSSLIASMPPASAIAFGTPGAAAAADIQVDDTQVYQTIQGFGATLTDSSAKLLDGLKTDNSDEYWKLMDYMFSSEISLLAAQAISPPMVPIPNAALSYVRVPLGASDFSASVSTIQPATQACRINFTIDAAPAYLFSTLTDIMSVNSAVRFHLVPWSLLAWMKTPANADGGSLMRMSTITHSSLLMHVDALTGFQGKNITVFAVGIQNEPENSDTTYPSTSMPVATEAAVGEALRPLMNSAGFTENRSIQI</sequence>
<dbReference type="Gene3D" id="3.20.20.80">
    <property type="entry name" value="Glycosidases"/>
    <property type="match status" value="1"/>
</dbReference>
<accession>A0A5M3MD97</accession>
<keyword evidence="3 4" id="KW-0378">Hydrolase</keyword>
<evidence type="ECO:0000256" key="4">
    <source>
        <dbReference type="RuleBase" id="RU361188"/>
    </source>
</evidence>
<dbReference type="SUPFAM" id="SSF51445">
    <property type="entry name" value="(Trans)glycosidases"/>
    <property type="match status" value="1"/>
</dbReference>
<evidence type="ECO:0000256" key="3">
    <source>
        <dbReference type="ARBA" id="ARBA00022801"/>
    </source>
</evidence>
<dbReference type="GO" id="GO:0016020">
    <property type="term" value="C:membrane"/>
    <property type="evidence" value="ECO:0007669"/>
    <property type="project" value="GOC"/>
</dbReference>
<protein>
    <submittedName>
        <fullName evidence="7">Glycoside hydrolase family 30 protein</fullName>
    </submittedName>
</protein>
<dbReference type="PANTHER" id="PTHR11069">
    <property type="entry name" value="GLUCOSYLCERAMIDASE"/>
    <property type="match status" value="1"/>
</dbReference>
<dbReference type="AlphaFoldDB" id="A0A5M3MD97"/>
<organism evidence="7 8">
    <name type="scientific">Coniophora puteana (strain RWD-64-598)</name>
    <name type="common">Brown rot fungus</name>
    <dbReference type="NCBI Taxonomy" id="741705"/>
    <lineage>
        <taxon>Eukaryota</taxon>
        <taxon>Fungi</taxon>
        <taxon>Dikarya</taxon>
        <taxon>Basidiomycota</taxon>
        <taxon>Agaricomycotina</taxon>
        <taxon>Agaricomycetes</taxon>
        <taxon>Agaricomycetidae</taxon>
        <taxon>Boletales</taxon>
        <taxon>Coniophorineae</taxon>
        <taxon>Coniophoraceae</taxon>
        <taxon>Coniophora</taxon>
    </lineage>
</organism>
<reference evidence="8" key="1">
    <citation type="journal article" date="2012" name="Science">
        <title>The Paleozoic origin of enzymatic lignin decomposition reconstructed from 31 fungal genomes.</title>
        <authorList>
            <person name="Floudas D."/>
            <person name="Binder M."/>
            <person name="Riley R."/>
            <person name="Barry K."/>
            <person name="Blanchette R.A."/>
            <person name="Henrissat B."/>
            <person name="Martinez A.T."/>
            <person name="Otillar R."/>
            <person name="Spatafora J.W."/>
            <person name="Yadav J.S."/>
            <person name="Aerts A."/>
            <person name="Benoit I."/>
            <person name="Boyd A."/>
            <person name="Carlson A."/>
            <person name="Copeland A."/>
            <person name="Coutinho P.M."/>
            <person name="de Vries R.P."/>
            <person name="Ferreira P."/>
            <person name="Findley K."/>
            <person name="Foster B."/>
            <person name="Gaskell J."/>
            <person name="Glotzer D."/>
            <person name="Gorecki P."/>
            <person name="Heitman J."/>
            <person name="Hesse C."/>
            <person name="Hori C."/>
            <person name="Igarashi K."/>
            <person name="Jurgens J.A."/>
            <person name="Kallen N."/>
            <person name="Kersten P."/>
            <person name="Kohler A."/>
            <person name="Kuees U."/>
            <person name="Kumar T.K.A."/>
            <person name="Kuo A."/>
            <person name="LaButti K."/>
            <person name="Larrondo L.F."/>
            <person name="Lindquist E."/>
            <person name="Ling A."/>
            <person name="Lombard V."/>
            <person name="Lucas S."/>
            <person name="Lundell T."/>
            <person name="Martin R."/>
            <person name="McLaughlin D.J."/>
            <person name="Morgenstern I."/>
            <person name="Morin E."/>
            <person name="Murat C."/>
            <person name="Nagy L.G."/>
            <person name="Nolan M."/>
            <person name="Ohm R.A."/>
            <person name="Patyshakuliyeva A."/>
            <person name="Rokas A."/>
            <person name="Ruiz-Duenas F.J."/>
            <person name="Sabat G."/>
            <person name="Salamov A."/>
            <person name="Samejima M."/>
            <person name="Schmutz J."/>
            <person name="Slot J.C."/>
            <person name="St John F."/>
            <person name="Stenlid J."/>
            <person name="Sun H."/>
            <person name="Sun S."/>
            <person name="Syed K."/>
            <person name="Tsang A."/>
            <person name="Wiebenga A."/>
            <person name="Young D."/>
            <person name="Pisabarro A."/>
            <person name="Eastwood D.C."/>
            <person name="Martin F."/>
            <person name="Cullen D."/>
            <person name="Grigoriev I.V."/>
            <person name="Hibbett D.S."/>
        </authorList>
    </citation>
    <scope>NUCLEOTIDE SEQUENCE [LARGE SCALE GENOMIC DNA]</scope>
    <source>
        <strain evidence="8">RWD-64-598 SS2</strain>
    </source>
</reference>
<dbReference type="OMA" id="CRINFTI"/>